<evidence type="ECO:0000256" key="5">
    <source>
        <dbReference type="ARBA" id="ARBA00022747"/>
    </source>
</evidence>
<dbReference type="GO" id="GO:0044027">
    <property type="term" value="P:negative regulation of gene expression via chromosomal CpG island methylation"/>
    <property type="evidence" value="ECO:0007669"/>
    <property type="project" value="TreeGrafter"/>
</dbReference>
<keyword evidence="4" id="KW-0949">S-adenosyl-L-methionine</keyword>
<protein>
    <recommendedName>
        <fullName evidence="1">DNA (cytosine-5-)-methyltransferase</fullName>
        <ecNumber evidence="1">2.1.1.37</ecNumber>
    </recommendedName>
</protein>
<gene>
    <name evidence="6" type="ORF">IAQ67_14320</name>
</gene>
<evidence type="ECO:0000313" key="6">
    <source>
        <dbReference type="EMBL" id="QNR70163.1"/>
    </source>
</evidence>
<dbReference type="EC" id="2.1.1.37" evidence="1"/>
<dbReference type="AlphaFoldDB" id="A0A7H0YGF5"/>
<dbReference type="Pfam" id="PF00145">
    <property type="entry name" value="DNA_methylase"/>
    <property type="match status" value="1"/>
</dbReference>
<dbReference type="Proteomes" id="UP000516384">
    <property type="component" value="Chromosome"/>
</dbReference>
<reference evidence="6 7" key="1">
    <citation type="submission" date="2020-09" db="EMBL/GenBank/DDBJ databases">
        <title>Characterization of Paenibacillus peoriae strain ZF390 with broad-spectrum antimicrobial activity as a potential biocontrol agent.</title>
        <authorList>
            <person name="Li L."/>
            <person name="Zhao Y."/>
            <person name="Li B."/>
            <person name="Xie X."/>
        </authorList>
    </citation>
    <scope>NUCLEOTIDE SEQUENCE [LARGE SCALE GENOMIC DNA]</scope>
    <source>
        <strain evidence="6 7">ZF390</strain>
    </source>
</reference>
<dbReference type="SUPFAM" id="SSF53335">
    <property type="entry name" value="S-adenosyl-L-methionine-dependent methyltransferases"/>
    <property type="match status" value="1"/>
</dbReference>
<dbReference type="EMBL" id="CP061172">
    <property type="protein sequence ID" value="QNR70163.1"/>
    <property type="molecule type" value="Genomic_DNA"/>
</dbReference>
<name>A0A7H0YGF5_9BACL</name>
<organism evidence="6 7">
    <name type="scientific">Paenibacillus peoriae</name>
    <dbReference type="NCBI Taxonomy" id="59893"/>
    <lineage>
        <taxon>Bacteria</taxon>
        <taxon>Bacillati</taxon>
        <taxon>Bacillota</taxon>
        <taxon>Bacilli</taxon>
        <taxon>Bacillales</taxon>
        <taxon>Paenibacillaceae</taxon>
        <taxon>Paenibacillus</taxon>
    </lineage>
</organism>
<dbReference type="RefSeq" id="WP_190299554.1">
    <property type="nucleotide sequence ID" value="NZ_CP061172.1"/>
</dbReference>
<dbReference type="PANTHER" id="PTHR10629:SF52">
    <property type="entry name" value="DNA (CYTOSINE-5)-METHYLTRANSFERASE 1"/>
    <property type="match status" value="1"/>
</dbReference>
<dbReference type="Gene3D" id="3.90.120.10">
    <property type="entry name" value="DNA Methylase, subunit A, domain 2"/>
    <property type="match status" value="1"/>
</dbReference>
<evidence type="ECO:0000313" key="7">
    <source>
        <dbReference type="Proteomes" id="UP000516384"/>
    </source>
</evidence>
<keyword evidence="5" id="KW-0680">Restriction system</keyword>
<dbReference type="GO" id="GO:0032259">
    <property type="term" value="P:methylation"/>
    <property type="evidence" value="ECO:0007669"/>
    <property type="project" value="UniProtKB-KW"/>
</dbReference>
<dbReference type="GO" id="GO:0003886">
    <property type="term" value="F:DNA (cytosine-5-)-methyltransferase activity"/>
    <property type="evidence" value="ECO:0007669"/>
    <property type="project" value="UniProtKB-EC"/>
</dbReference>
<accession>A0A7H0YGF5</accession>
<keyword evidence="3 6" id="KW-0808">Transferase</keyword>
<dbReference type="InterPro" id="IPR029063">
    <property type="entry name" value="SAM-dependent_MTases_sf"/>
</dbReference>
<evidence type="ECO:0000256" key="3">
    <source>
        <dbReference type="ARBA" id="ARBA00022679"/>
    </source>
</evidence>
<keyword evidence="2 6" id="KW-0489">Methyltransferase</keyword>
<evidence type="ECO:0000256" key="1">
    <source>
        <dbReference type="ARBA" id="ARBA00011975"/>
    </source>
</evidence>
<dbReference type="PANTHER" id="PTHR10629">
    <property type="entry name" value="CYTOSINE-SPECIFIC METHYLTRANSFERASE"/>
    <property type="match status" value="1"/>
</dbReference>
<dbReference type="GO" id="GO:0003677">
    <property type="term" value="F:DNA binding"/>
    <property type="evidence" value="ECO:0007669"/>
    <property type="project" value="TreeGrafter"/>
</dbReference>
<dbReference type="InterPro" id="IPR050390">
    <property type="entry name" value="C5-Methyltransferase"/>
</dbReference>
<evidence type="ECO:0000256" key="2">
    <source>
        <dbReference type="ARBA" id="ARBA00022603"/>
    </source>
</evidence>
<dbReference type="GO" id="GO:0009307">
    <property type="term" value="P:DNA restriction-modification system"/>
    <property type="evidence" value="ECO:0007669"/>
    <property type="project" value="UniProtKB-KW"/>
</dbReference>
<dbReference type="InterPro" id="IPR001525">
    <property type="entry name" value="C5_MeTfrase"/>
</dbReference>
<sequence>MRRLQMDGISPTLTAHISKDGREYLHPSEDRKLTVRECLRIMGMPDDFVFPDKMPLTHQYRTTGNGVAFNVGHALAKALYAQLSEIPTQLSLY</sequence>
<evidence type="ECO:0000256" key="4">
    <source>
        <dbReference type="ARBA" id="ARBA00022691"/>
    </source>
</evidence>
<proteinExistence type="predicted"/>